<accession>A0A1G6B7I0</accession>
<dbReference type="RefSeq" id="WP_090875583.1">
    <property type="nucleotide sequence ID" value="NZ_FMXQ01000002.1"/>
</dbReference>
<dbReference type="OrthoDB" id="8049568at2"/>
<reference evidence="2 3" key="1">
    <citation type="submission" date="2016-10" db="EMBL/GenBank/DDBJ databases">
        <authorList>
            <person name="de Groot N.N."/>
        </authorList>
    </citation>
    <scope>NUCLEOTIDE SEQUENCE [LARGE SCALE GENOMIC DNA]</scope>
    <source>
        <strain evidence="2 3">ATCC 35022</strain>
    </source>
</reference>
<dbReference type="GO" id="GO:0016740">
    <property type="term" value="F:transferase activity"/>
    <property type="evidence" value="ECO:0007669"/>
    <property type="project" value="UniProtKB-KW"/>
</dbReference>
<dbReference type="InterPro" id="IPR029044">
    <property type="entry name" value="Nucleotide-diphossugar_trans"/>
</dbReference>
<evidence type="ECO:0000313" key="3">
    <source>
        <dbReference type="Proteomes" id="UP000199071"/>
    </source>
</evidence>
<sequence>MTLLSIAIPAYNRPDALEYALLRFVSQIVLKYEDEVEIVVTDDKTPGDRLRAVRERMAPYPFVRFIRNPENIGLERNLIHCTEPCIGEYLWLFGDDDFVETPETLDGIMSRLRKGEHDFYILNRTRRSAALDTLISSNWMNLDPEKDEAFGGLREFCVANGFIGVIGFISVNIFRRKPFAAVDVEPYYGTMYPQLGTMAEAFHDRPTLLIGEPLVCHRTQTEEQKRAEHGNKKTEADFMSGDIERRNGLYFSHPLARMLNRLLDVGAFEPSELAGMKEIHAFRGLPLMDLVIASVNQSRVLDGAFTEADWALTNRFFERLPLTAEQKAELAQA</sequence>
<name>A0A1G6B7I0_9HYPH</name>
<keyword evidence="3" id="KW-1185">Reference proteome</keyword>
<dbReference type="Gene3D" id="3.90.550.10">
    <property type="entry name" value="Spore Coat Polysaccharide Biosynthesis Protein SpsA, Chain A"/>
    <property type="match status" value="1"/>
</dbReference>
<evidence type="ECO:0000313" key="2">
    <source>
        <dbReference type="EMBL" id="SDB16571.1"/>
    </source>
</evidence>
<evidence type="ECO:0000259" key="1">
    <source>
        <dbReference type="Pfam" id="PF00535"/>
    </source>
</evidence>
<gene>
    <name evidence="2" type="ORF">SAMN02982931_01317</name>
</gene>
<feature type="domain" description="Glycosyltransferase 2-like" evidence="1">
    <location>
        <begin position="5"/>
        <end position="138"/>
    </location>
</feature>
<keyword evidence="2" id="KW-0808">Transferase</keyword>
<proteinExistence type="predicted"/>
<dbReference type="SUPFAM" id="SSF53448">
    <property type="entry name" value="Nucleotide-diphospho-sugar transferases"/>
    <property type="match status" value="1"/>
</dbReference>
<dbReference type="EMBL" id="FMXQ01000002">
    <property type="protein sequence ID" value="SDB16571.1"/>
    <property type="molecule type" value="Genomic_DNA"/>
</dbReference>
<dbReference type="Proteomes" id="UP000199071">
    <property type="component" value="Unassembled WGS sequence"/>
</dbReference>
<dbReference type="InterPro" id="IPR001173">
    <property type="entry name" value="Glyco_trans_2-like"/>
</dbReference>
<dbReference type="AlphaFoldDB" id="A0A1G6B7I0"/>
<protein>
    <submittedName>
        <fullName evidence="2">Glycosyl transferase family 2</fullName>
    </submittedName>
</protein>
<organism evidence="2 3">
    <name type="scientific">Bauldia litoralis</name>
    <dbReference type="NCBI Taxonomy" id="665467"/>
    <lineage>
        <taxon>Bacteria</taxon>
        <taxon>Pseudomonadati</taxon>
        <taxon>Pseudomonadota</taxon>
        <taxon>Alphaproteobacteria</taxon>
        <taxon>Hyphomicrobiales</taxon>
        <taxon>Kaistiaceae</taxon>
        <taxon>Bauldia</taxon>
    </lineage>
</organism>
<dbReference type="Pfam" id="PF00535">
    <property type="entry name" value="Glycos_transf_2"/>
    <property type="match status" value="1"/>
</dbReference>